<keyword evidence="1" id="KW-0378">Hydrolase</keyword>
<dbReference type="Gene3D" id="3.40.50.300">
    <property type="entry name" value="P-loop containing nucleotide triphosphate hydrolases"/>
    <property type="match status" value="1"/>
</dbReference>
<sequence>MDKQTEQQIMQLLHCHFGHKTVLFITHRLVNLEQMDAIALIEQGQLVEYGHHHTLLAQHGRYHKLTQKL</sequence>
<dbReference type="EC" id="3.6.3.-" evidence="1"/>
<name>A0A655UGM5_VIBCL</name>
<dbReference type="InterPro" id="IPR039421">
    <property type="entry name" value="Type_1_exporter"/>
</dbReference>
<proteinExistence type="predicted"/>
<dbReference type="AlphaFoldDB" id="A0A655UGM5"/>
<keyword evidence="1" id="KW-0547">Nucleotide-binding</keyword>
<dbReference type="Proteomes" id="UP000041770">
    <property type="component" value="Unassembled WGS sequence"/>
</dbReference>
<evidence type="ECO:0000313" key="2">
    <source>
        <dbReference type="Proteomes" id="UP000041770"/>
    </source>
</evidence>
<dbReference type="PANTHER" id="PTHR43394">
    <property type="entry name" value="ATP-DEPENDENT PERMEASE MDL1, MITOCHONDRIAL"/>
    <property type="match status" value="1"/>
</dbReference>
<protein>
    <submittedName>
        <fullName evidence="1">Cysteine/glutathione ABC transporter membrane /ATP-binding protein</fullName>
        <ecNumber evidence="1">3.6.3.-</ecNumber>
    </submittedName>
</protein>
<keyword evidence="1" id="KW-0067">ATP-binding</keyword>
<organism evidence="1 2">
    <name type="scientific">Vibrio cholerae</name>
    <dbReference type="NCBI Taxonomy" id="666"/>
    <lineage>
        <taxon>Bacteria</taxon>
        <taxon>Pseudomonadati</taxon>
        <taxon>Pseudomonadota</taxon>
        <taxon>Gammaproteobacteria</taxon>
        <taxon>Vibrionales</taxon>
        <taxon>Vibrionaceae</taxon>
        <taxon>Vibrio</taxon>
    </lineage>
</organism>
<accession>A0A655UGM5</accession>
<dbReference type="EMBL" id="CWQY01000027">
    <property type="protein sequence ID" value="CSD09800.1"/>
    <property type="molecule type" value="Genomic_DNA"/>
</dbReference>
<dbReference type="PANTHER" id="PTHR43394:SF1">
    <property type="entry name" value="ATP-BINDING CASSETTE SUB-FAMILY B MEMBER 10, MITOCHONDRIAL"/>
    <property type="match status" value="1"/>
</dbReference>
<gene>
    <name evidence="1" type="primary">msbA</name>
    <name evidence="1" type="ORF">ERS013200_03153</name>
</gene>
<reference evidence="1 2" key="1">
    <citation type="submission" date="2015-07" db="EMBL/GenBank/DDBJ databases">
        <authorList>
            <consortium name="Pathogen Informatics"/>
        </authorList>
    </citation>
    <scope>NUCLEOTIDE SEQUENCE [LARGE SCALE GENOMIC DNA]</scope>
    <source>
        <strain evidence="1 2">A316</strain>
    </source>
</reference>
<evidence type="ECO:0000313" key="1">
    <source>
        <dbReference type="EMBL" id="CSD09800.1"/>
    </source>
</evidence>
<dbReference type="InterPro" id="IPR027417">
    <property type="entry name" value="P-loop_NTPase"/>
</dbReference>
<dbReference type="GO" id="GO:0015421">
    <property type="term" value="F:ABC-type oligopeptide transporter activity"/>
    <property type="evidence" value="ECO:0007669"/>
    <property type="project" value="TreeGrafter"/>
</dbReference>
<dbReference type="GO" id="GO:0016787">
    <property type="term" value="F:hydrolase activity"/>
    <property type="evidence" value="ECO:0007669"/>
    <property type="project" value="UniProtKB-KW"/>
</dbReference>
<dbReference type="SUPFAM" id="SSF52540">
    <property type="entry name" value="P-loop containing nucleoside triphosphate hydrolases"/>
    <property type="match status" value="1"/>
</dbReference>
<dbReference type="GO" id="GO:0005524">
    <property type="term" value="F:ATP binding"/>
    <property type="evidence" value="ECO:0007669"/>
    <property type="project" value="UniProtKB-KW"/>
</dbReference>